<keyword evidence="6" id="KW-0472">Membrane</keyword>
<feature type="domain" description="EAL" evidence="7">
    <location>
        <begin position="433"/>
        <end position="687"/>
    </location>
</feature>
<dbReference type="GO" id="GO:0005886">
    <property type="term" value="C:plasma membrane"/>
    <property type="evidence" value="ECO:0007669"/>
    <property type="project" value="UniProtKB-SubCell"/>
</dbReference>
<keyword evidence="6" id="KW-1133">Transmembrane helix</keyword>
<dbReference type="SUPFAM" id="SSF55073">
    <property type="entry name" value="Nucleotide cyclase"/>
    <property type="match status" value="1"/>
</dbReference>
<protein>
    <recommendedName>
        <fullName evidence="3">cyclic-guanylate-specific phosphodiesterase</fullName>
        <ecNumber evidence="3">3.1.4.52</ecNumber>
    </recommendedName>
</protein>
<dbReference type="SMART" id="SM00267">
    <property type="entry name" value="GGDEF"/>
    <property type="match status" value="1"/>
</dbReference>
<dbReference type="Pfam" id="PF03707">
    <property type="entry name" value="MHYT"/>
    <property type="match status" value="3"/>
</dbReference>
<dbReference type="PANTHER" id="PTHR44757:SF2">
    <property type="entry name" value="BIOFILM ARCHITECTURE MAINTENANCE PROTEIN MBAA"/>
    <property type="match status" value="1"/>
</dbReference>
<dbReference type="Pfam" id="PF00990">
    <property type="entry name" value="GGDEF"/>
    <property type="match status" value="1"/>
</dbReference>
<dbReference type="PROSITE" id="PS50887">
    <property type="entry name" value="GGDEF"/>
    <property type="match status" value="1"/>
</dbReference>
<dbReference type="SMART" id="SM00052">
    <property type="entry name" value="EAL"/>
    <property type="match status" value="1"/>
</dbReference>
<dbReference type="PROSITE" id="PS50883">
    <property type="entry name" value="EAL"/>
    <property type="match status" value="1"/>
</dbReference>
<feature type="transmembrane region" description="Helical" evidence="6">
    <location>
        <begin position="42"/>
        <end position="66"/>
    </location>
</feature>
<feature type="transmembrane region" description="Helical" evidence="6">
    <location>
        <begin position="12"/>
        <end position="30"/>
    </location>
</feature>
<evidence type="ECO:0000256" key="5">
    <source>
        <dbReference type="ARBA" id="ARBA00051114"/>
    </source>
</evidence>
<accession>A0A1M5MCG8</accession>
<dbReference type="RefSeq" id="WP_073299638.1">
    <property type="nucleotide sequence ID" value="NZ_FQXA01000002.1"/>
</dbReference>
<feature type="transmembrane region" description="Helical" evidence="6">
    <location>
        <begin position="78"/>
        <end position="98"/>
    </location>
</feature>
<dbReference type="EC" id="3.1.4.52" evidence="3"/>
<gene>
    <name evidence="10" type="ORF">SAMN02744645_1216</name>
</gene>
<dbReference type="GO" id="GO:0071732">
    <property type="term" value="P:cellular response to nitric oxide"/>
    <property type="evidence" value="ECO:0007669"/>
    <property type="project" value="UniProtKB-ARBA"/>
</dbReference>
<keyword evidence="4" id="KW-0973">c-di-GMP</keyword>
<feature type="domain" description="GGDEF" evidence="8">
    <location>
        <begin position="292"/>
        <end position="424"/>
    </location>
</feature>
<evidence type="ECO:0000256" key="6">
    <source>
        <dbReference type="PROSITE-ProRule" id="PRU00244"/>
    </source>
</evidence>
<dbReference type="CDD" id="cd01949">
    <property type="entry name" value="GGDEF"/>
    <property type="match status" value="1"/>
</dbReference>
<reference evidence="10 11" key="1">
    <citation type="submission" date="2016-11" db="EMBL/GenBank/DDBJ databases">
        <authorList>
            <person name="Jaros S."/>
            <person name="Januszkiewicz K."/>
            <person name="Wedrychowicz H."/>
        </authorList>
    </citation>
    <scope>NUCLEOTIDE SEQUENCE [LARGE SCALE GENOMIC DNA]</scope>
    <source>
        <strain evidence="10 11">DSM 18231</strain>
    </source>
</reference>
<dbReference type="Gene3D" id="3.30.70.270">
    <property type="match status" value="1"/>
</dbReference>
<dbReference type="InterPro" id="IPR001633">
    <property type="entry name" value="EAL_dom"/>
</dbReference>
<feature type="domain" description="MHYT" evidence="9">
    <location>
        <begin position="6"/>
        <end position="199"/>
    </location>
</feature>
<dbReference type="SUPFAM" id="SSF141868">
    <property type="entry name" value="EAL domain-like"/>
    <property type="match status" value="1"/>
</dbReference>
<dbReference type="InterPro" id="IPR005330">
    <property type="entry name" value="MHYT_dom"/>
</dbReference>
<proteinExistence type="predicted"/>
<dbReference type="AlphaFoldDB" id="A0A1M5MCG8"/>
<evidence type="ECO:0000259" key="9">
    <source>
        <dbReference type="PROSITE" id="PS50924"/>
    </source>
</evidence>
<dbReference type="InterPro" id="IPR035919">
    <property type="entry name" value="EAL_sf"/>
</dbReference>
<dbReference type="EMBL" id="FQXA01000002">
    <property type="protein sequence ID" value="SHG74931.1"/>
    <property type="molecule type" value="Genomic_DNA"/>
</dbReference>
<dbReference type="NCBIfam" id="TIGR00254">
    <property type="entry name" value="GGDEF"/>
    <property type="match status" value="1"/>
</dbReference>
<dbReference type="GO" id="GO:0071111">
    <property type="term" value="F:cyclic-guanylate-specific phosphodiesterase activity"/>
    <property type="evidence" value="ECO:0007669"/>
    <property type="project" value="UniProtKB-EC"/>
</dbReference>
<dbReference type="InterPro" id="IPR029787">
    <property type="entry name" value="Nucleotide_cyclase"/>
</dbReference>
<comment type="cofactor">
    <cofactor evidence="1">
        <name>Mg(2+)</name>
        <dbReference type="ChEBI" id="CHEBI:18420"/>
    </cofactor>
</comment>
<evidence type="ECO:0000313" key="10">
    <source>
        <dbReference type="EMBL" id="SHG74931.1"/>
    </source>
</evidence>
<dbReference type="CDD" id="cd01948">
    <property type="entry name" value="EAL"/>
    <property type="match status" value="1"/>
</dbReference>
<dbReference type="GeneID" id="98638390"/>
<keyword evidence="6" id="KW-0812">Transmembrane</keyword>
<evidence type="ECO:0000256" key="1">
    <source>
        <dbReference type="ARBA" id="ARBA00001946"/>
    </source>
</evidence>
<dbReference type="Proteomes" id="UP000184000">
    <property type="component" value="Unassembled WGS sequence"/>
</dbReference>
<evidence type="ECO:0000259" key="8">
    <source>
        <dbReference type="PROSITE" id="PS50887"/>
    </source>
</evidence>
<feature type="transmembrane region" description="Helical" evidence="6">
    <location>
        <begin position="173"/>
        <end position="194"/>
    </location>
</feature>
<evidence type="ECO:0000259" key="7">
    <source>
        <dbReference type="PROSITE" id="PS50883"/>
    </source>
</evidence>
<feature type="transmembrane region" description="Helical" evidence="6">
    <location>
        <begin position="135"/>
        <end position="161"/>
    </location>
</feature>
<evidence type="ECO:0000256" key="3">
    <source>
        <dbReference type="ARBA" id="ARBA00012282"/>
    </source>
</evidence>
<dbReference type="FunFam" id="3.30.70.270:FF:000001">
    <property type="entry name" value="Diguanylate cyclase domain protein"/>
    <property type="match status" value="1"/>
</dbReference>
<dbReference type="PROSITE" id="PS50924">
    <property type="entry name" value="MHYT"/>
    <property type="match status" value="1"/>
</dbReference>
<dbReference type="FunFam" id="3.20.20.450:FF:000001">
    <property type="entry name" value="Cyclic di-GMP phosphodiesterase yahA"/>
    <property type="match status" value="1"/>
</dbReference>
<feature type="transmembrane region" description="Helical" evidence="6">
    <location>
        <begin position="214"/>
        <end position="236"/>
    </location>
</feature>
<dbReference type="Gene3D" id="3.20.20.450">
    <property type="entry name" value="EAL domain"/>
    <property type="match status" value="1"/>
</dbReference>
<comment type="subcellular location">
    <subcellularLocation>
        <location evidence="2">Cell inner membrane</location>
    </subcellularLocation>
</comment>
<dbReference type="InterPro" id="IPR000160">
    <property type="entry name" value="GGDEF_dom"/>
</dbReference>
<dbReference type="Pfam" id="PF00563">
    <property type="entry name" value="EAL"/>
    <property type="match status" value="1"/>
</dbReference>
<organism evidence="10 11">
    <name type="scientific">Stutzerimonas xanthomarina DSM 18231</name>
    <dbReference type="NCBI Taxonomy" id="1403346"/>
    <lineage>
        <taxon>Bacteria</taxon>
        <taxon>Pseudomonadati</taxon>
        <taxon>Pseudomonadota</taxon>
        <taxon>Gammaproteobacteria</taxon>
        <taxon>Pseudomonadales</taxon>
        <taxon>Pseudomonadaceae</taxon>
        <taxon>Stutzerimonas</taxon>
    </lineage>
</organism>
<feature type="transmembrane region" description="Helical" evidence="6">
    <location>
        <begin position="110"/>
        <end position="129"/>
    </location>
</feature>
<evidence type="ECO:0000256" key="2">
    <source>
        <dbReference type="ARBA" id="ARBA00004533"/>
    </source>
</evidence>
<name>A0A1M5MCG8_9GAMM</name>
<dbReference type="PANTHER" id="PTHR44757">
    <property type="entry name" value="DIGUANYLATE CYCLASE DGCP"/>
    <property type="match status" value="1"/>
</dbReference>
<dbReference type="InterPro" id="IPR052155">
    <property type="entry name" value="Biofilm_reg_signaling"/>
</dbReference>
<dbReference type="InterPro" id="IPR043128">
    <property type="entry name" value="Rev_trsase/Diguanyl_cyclase"/>
</dbReference>
<evidence type="ECO:0000256" key="4">
    <source>
        <dbReference type="ARBA" id="ARBA00022636"/>
    </source>
</evidence>
<comment type="catalytic activity">
    <reaction evidence="5">
        <text>3',3'-c-di-GMP + H2O = 5'-phosphoguanylyl(3'-&gt;5')guanosine + H(+)</text>
        <dbReference type="Rhea" id="RHEA:24902"/>
        <dbReference type="ChEBI" id="CHEBI:15377"/>
        <dbReference type="ChEBI" id="CHEBI:15378"/>
        <dbReference type="ChEBI" id="CHEBI:58754"/>
        <dbReference type="ChEBI" id="CHEBI:58805"/>
        <dbReference type="EC" id="3.1.4.52"/>
    </reaction>
    <physiologicalReaction direction="left-to-right" evidence="5">
        <dbReference type="Rhea" id="RHEA:24903"/>
    </physiologicalReaction>
</comment>
<sequence>MLVGSYNDTLVFFSFVVAVLASYTALDMAGRVATSTGRAAQWWLLGGAFSMGLGIWSMHFIGMLAFSLPIPLGYDPSITAGSLVLSIGASALALWLVCQRKLPWNRLMQGALLIGAGISAMHYSGMAALRIQPGIVYDIAWLAASVLVAFMASGAALWLAFRLRANLQHVRAWRCAAALVMGLAIVGMHYTGMAAAGFPEGSFCGAANGVDSNWLALLVIVLTLAVLAITLIVSVLDARLQARTSVLASSLEKANGELLQLALHDNLTRLPNRLLLEDRLSQALKVAQREQSRFALMFMDLDGFKAVNDAYGHHLGDQLLISVTGRLRACTRAQDTLARLGGDEFVLLAAIDDPDDAATLAAQLVQCVSEPFMLSRYTLSVSLSIGIAVYPGDGETERDLLLHADAAMYHTKSAGRNGYSFFEASMNANTVEQLQLLHDLRLAVSNGELRLHYQPKFEAPAGPVRGFEALLRWQHPQRGLLSPDAFLPLAEKTRLIIPMGKWVLNEACRQLREWHLQGFSHWTVAVNLSAVQFEQPDLVGTVTDAIELHHIPPQMLTIEVTETVAMRDPESTIDTLEKLTQLGIKASIDDFGTGYSSLLYLKRLPASELKIDRAFVKEMSPGNEDSVIVSAIIALAKALGLEVVAEGVETAEQQAFLTGLGCETLQGFLLDRPMVPEQILQRAAQAQLGPSAFVRTNAEWVAEPS</sequence>
<evidence type="ECO:0000313" key="11">
    <source>
        <dbReference type="Proteomes" id="UP000184000"/>
    </source>
</evidence>